<dbReference type="RefSeq" id="WP_189486907.1">
    <property type="nucleotide sequence ID" value="NZ_BMZB01000003.1"/>
</dbReference>
<evidence type="ECO:0000313" key="2">
    <source>
        <dbReference type="Proteomes" id="UP000662572"/>
    </source>
</evidence>
<reference evidence="1" key="1">
    <citation type="journal article" date="2014" name="Int. J. Syst. Evol. Microbiol.">
        <title>Complete genome sequence of Corynebacterium casei LMG S-19264T (=DSM 44701T), isolated from a smear-ripened cheese.</title>
        <authorList>
            <consortium name="US DOE Joint Genome Institute (JGI-PGF)"/>
            <person name="Walter F."/>
            <person name="Albersmeier A."/>
            <person name="Kalinowski J."/>
            <person name="Ruckert C."/>
        </authorList>
    </citation>
    <scope>NUCLEOTIDE SEQUENCE</scope>
    <source>
        <strain evidence="1">KCTC 32296</strain>
    </source>
</reference>
<dbReference type="EMBL" id="BMZB01000003">
    <property type="protein sequence ID" value="GGZ37112.1"/>
    <property type="molecule type" value="Genomic_DNA"/>
</dbReference>
<dbReference type="InterPro" id="IPR007922">
    <property type="entry name" value="DciA-like"/>
</dbReference>
<dbReference type="Proteomes" id="UP000662572">
    <property type="component" value="Unassembled WGS sequence"/>
</dbReference>
<dbReference type="AlphaFoldDB" id="A0A918Q7Q7"/>
<proteinExistence type="predicted"/>
<protein>
    <recommendedName>
        <fullName evidence="3">DUF721 domain-containing protein</fullName>
    </recommendedName>
</protein>
<comment type="caution">
    <text evidence="1">The sequence shown here is derived from an EMBL/GenBank/DDBJ whole genome shotgun (WGS) entry which is preliminary data.</text>
</comment>
<organism evidence="1 2">
    <name type="scientific">Asticcacaulis endophyticus</name>
    <dbReference type="NCBI Taxonomy" id="1395890"/>
    <lineage>
        <taxon>Bacteria</taxon>
        <taxon>Pseudomonadati</taxon>
        <taxon>Pseudomonadota</taxon>
        <taxon>Alphaproteobacteria</taxon>
        <taxon>Caulobacterales</taxon>
        <taxon>Caulobacteraceae</taxon>
        <taxon>Asticcacaulis</taxon>
    </lineage>
</organism>
<evidence type="ECO:0000313" key="1">
    <source>
        <dbReference type="EMBL" id="GGZ37112.1"/>
    </source>
</evidence>
<name>A0A918Q7Q7_9CAUL</name>
<dbReference type="PIRSF" id="PIRSF032064">
    <property type="entry name" value="UCP032064"/>
    <property type="match status" value="1"/>
</dbReference>
<accession>A0A918Q7Q7</accession>
<dbReference type="Pfam" id="PF05258">
    <property type="entry name" value="DciA"/>
    <property type="match status" value="1"/>
</dbReference>
<dbReference type="InterPro" id="IPR010593">
    <property type="entry name" value="DUF1159"/>
</dbReference>
<keyword evidence="2" id="KW-1185">Reference proteome</keyword>
<gene>
    <name evidence="1" type="ORF">GCM10011273_24340</name>
</gene>
<evidence type="ECO:0008006" key="3">
    <source>
        <dbReference type="Google" id="ProtNLM"/>
    </source>
</evidence>
<reference evidence="1" key="2">
    <citation type="submission" date="2020-09" db="EMBL/GenBank/DDBJ databases">
        <authorList>
            <person name="Sun Q."/>
            <person name="Kim S."/>
        </authorList>
    </citation>
    <scope>NUCLEOTIDE SEQUENCE</scope>
    <source>
        <strain evidence="1">KCTC 32296</strain>
    </source>
</reference>
<sequence>MKRTLPSLEDAVAILRATRTKRMPKPPPPVNRQITPLLKSLSARFEAYDTGAGRLKSRWPEIVGESLAKLSEPAKIITNRPATKPTARGSLSKNAPVPANTKSVGILEIRCEGAYAPILQHQQDLIMSRVNLFLGAGSVGRLRIVQGQVSQTTRQATAAVQSRPLNAEQELALQNSLKDVSDDRLRQTLLKLGRSVIARDNARAKASERSPKT</sequence>